<comment type="caution">
    <text evidence="2">The sequence shown here is derived from an EMBL/GenBank/DDBJ whole genome shotgun (WGS) entry which is preliminary data.</text>
</comment>
<keyword evidence="1" id="KW-0175">Coiled coil</keyword>
<dbReference type="InterPro" id="IPR021830">
    <property type="entry name" value="DUF3422"/>
</dbReference>
<evidence type="ECO:0000313" key="3">
    <source>
        <dbReference type="Proteomes" id="UP000549882"/>
    </source>
</evidence>
<organism evidence="2 3">
    <name type="scientific">Rhizobium paranaense</name>
    <dbReference type="NCBI Taxonomy" id="1650438"/>
    <lineage>
        <taxon>Bacteria</taxon>
        <taxon>Pseudomonadati</taxon>
        <taxon>Pseudomonadota</taxon>
        <taxon>Alphaproteobacteria</taxon>
        <taxon>Hyphomicrobiales</taxon>
        <taxon>Rhizobiaceae</taxon>
        <taxon>Rhizobium/Agrobacterium group</taxon>
        <taxon>Rhizobium</taxon>
    </lineage>
</organism>
<proteinExistence type="predicted"/>
<dbReference type="AlphaFoldDB" id="A0A7W9D217"/>
<gene>
    <name evidence="2" type="ORF">GGD50_003506</name>
</gene>
<dbReference type="EMBL" id="JACHBI010000006">
    <property type="protein sequence ID" value="MBB5574877.1"/>
    <property type="molecule type" value="Genomic_DNA"/>
</dbReference>
<evidence type="ECO:0000256" key="1">
    <source>
        <dbReference type="SAM" id="Coils"/>
    </source>
</evidence>
<evidence type="ECO:0000313" key="2">
    <source>
        <dbReference type="EMBL" id="MBB5574877.1"/>
    </source>
</evidence>
<feature type="coiled-coil region" evidence="1">
    <location>
        <begin position="263"/>
        <end position="290"/>
    </location>
</feature>
<accession>A0A7W9D217</accession>
<dbReference type="Pfam" id="PF11902">
    <property type="entry name" value="DUF3422"/>
    <property type="match status" value="1"/>
</dbReference>
<dbReference type="Proteomes" id="UP000549882">
    <property type="component" value="Unassembled WGS sequence"/>
</dbReference>
<reference evidence="2 3" key="1">
    <citation type="submission" date="2020-08" db="EMBL/GenBank/DDBJ databases">
        <title>Genomic Encyclopedia of Type Strains, Phase IV (KMG-V): Genome sequencing to study the core and pangenomes of soil and plant-associated prokaryotes.</title>
        <authorList>
            <person name="Whitman W."/>
        </authorList>
    </citation>
    <scope>NUCLEOTIDE SEQUENCE [LARGE SCALE GENOMIC DNA]</scope>
    <source>
        <strain evidence="2 3">SEMIA 4064</strain>
    </source>
</reference>
<protein>
    <submittedName>
        <fullName evidence="2">Putative membrane-anchored protein</fullName>
    </submittedName>
</protein>
<sequence>MSAMISPLLEHPLREELHNELHARPSLYFEGDVDVWHVAVIGEDGPPAVSDDLMRLEEVLTTQQGKHGIGRFGGGRLKWEPHTEFLTLTFVVPIVKAQDDGPPAPFQELCDAVKGKIIAAVRVTVREEKGGVRLERPQADFVASQVGGGDAEALSTFRIGGNGFVEILLFNKNLNAYRAGRMVRRLLEIETYRMMALLATPVARETVTKLAEFDQRLDRLIRHMQSAEKVEKALLSEVTKLSSDLLNFSATARHRFGATRAYAEIVASRLKELREERVEQRQRLGTFIDRRFQPAIRSFQAAERRLDELAERVSLAGDLLRTTVQVQLEDQNASLLESLDERTRIQTHIQQAVEGFSVIAITYYSVALFKMVSESVAEFGLDPHVAKLSVLAAIPLVFFAVWKTVHHVRKSISGASDGSKRKH</sequence>
<keyword evidence="3" id="KW-1185">Reference proteome</keyword>
<name>A0A7W9D217_9HYPH</name>